<sequence length="220" mass="23864">MKLVTWNMQGSNHSTENKWNTGVMNFFSNGADVCCLQECGAVPQSALIVYQNYCGIANLQYWTWGAERALKYILFYPADPNGNRCNLAIVSRTEPVSGTIVYPGAAPIWRPALGFQYNATHFIFSLHAISPGGPDVVGLLNAINAVAGNPGQTWEAAGDFNREPATVATAFTICPPDADTYSVNNPNKRIDYAVKINGAVVVGFVQGPIMSDHYSVAYTF</sequence>
<dbReference type="EMBL" id="JACHWX010000005">
    <property type="protein sequence ID" value="MBB3055843.1"/>
    <property type="molecule type" value="Genomic_DNA"/>
</dbReference>
<accession>A0A839SEY2</accession>
<feature type="domain" description="Endonuclease/exonuclease/phosphatase" evidence="1">
    <location>
        <begin position="4"/>
        <end position="194"/>
    </location>
</feature>
<evidence type="ECO:0000313" key="3">
    <source>
        <dbReference type="Proteomes" id="UP000539265"/>
    </source>
</evidence>
<name>A0A839SEY2_9SPHI</name>
<protein>
    <submittedName>
        <fullName evidence="2">Cytolethal distending toxin subunit B</fullName>
    </submittedName>
</protein>
<dbReference type="InterPro" id="IPR005135">
    <property type="entry name" value="Endo/exonuclease/phosphatase"/>
</dbReference>
<dbReference type="Gene3D" id="3.60.10.10">
    <property type="entry name" value="Endonuclease/exonuclease/phosphatase"/>
    <property type="match status" value="1"/>
</dbReference>
<reference evidence="2" key="1">
    <citation type="submission" date="2020-08" db="EMBL/GenBank/DDBJ databases">
        <title>Genomic Encyclopedia of Type Strains, Phase III (KMG-III): the genomes of soil and plant-associated and newly described type strains.</title>
        <authorList>
            <person name="Whitman W."/>
        </authorList>
    </citation>
    <scope>NUCLEOTIDE SEQUENCE [LARGE SCALE GENOMIC DNA]</scope>
    <source>
        <strain evidence="2">CECT 8628</strain>
    </source>
</reference>
<dbReference type="GO" id="GO:0003824">
    <property type="term" value="F:catalytic activity"/>
    <property type="evidence" value="ECO:0007669"/>
    <property type="project" value="InterPro"/>
</dbReference>
<proteinExistence type="predicted"/>
<keyword evidence="3" id="KW-1185">Reference proteome</keyword>
<dbReference type="SUPFAM" id="SSF56219">
    <property type="entry name" value="DNase I-like"/>
    <property type="match status" value="1"/>
</dbReference>
<evidence type="ECO:0000259" key="1">
    <source>
        <dbReference type="Pfam" id="PF03372"/>
    </source>
</evidence>
<dbReference type="Proteomes" id="UP000539265">
    <property type="component" value="Unassembled WGS sequence"/>
</dbReference>
<dbReference type="OrthoDB" id="5320299at2"/>
<evidence type="ECO:0000313" key="2">
    <source>
        <dbReference type="EMBL" id="MBB3055843.1"/>
    </source>
</evidence>
<dbReference type="RefSeq" id="WP_157750571.1">
    <property type="nucleotide sequence ID" value="NZ_AP017313.1"/>
</dbReference>
<gene>
    <name evidence="2" type="ORF">FHS11_002262</name>
</gene>
<dbReference type="AlphaFoldDB" id="A0A839SEY2"/>
<comment type="caution">
    <text evidence="2">The sequence shown here is derived from an EMBL/GenBank/DDBJ whole genome shotgun (WGS) entry which is preliminary data.</text>
</comment>
<organism evidence="2 3">
    <name type="scientific">Mucilaginibacter gotjawali</name>
    <dbReference type="NCBI Taxonomy" id="1550579"/>
    <lineage>
        <taxon>Bacteria</taxon>
        <taxon>Pseudomonadati</taxon>
        <taxon>Bacteroidota</taxon>
        <taxon>Sphingobacteriia</taxon>
        <taxon>Sphingobacteriales</taxon>
        <taxon>Sphingobacteriaceae</taxon>
        <taxon>Mucilaginibacter</taxon>
    </lineage>
</organism>
<dbReference type="Pfam" id="PF03372">
    <property type="entry name" value="Exo_endo_phos"/>
    <property type="match status" value="1"/>
</dbReference>
<dbReference type="InterPro" id="IPR036691">
    <property type="entry name" value="Endo/exonu/phosph_ase_sf"/>
</dbReference>